<dbReference type="AlphaFoldDB" id="A0A8S9Y4R3"/>
<dbReference type="OrthoDB" id="6629255at2759"/>
<dbReference type="Proteomes" id="UP000466442">
    <property type="component" value="Linkage Group LG1"/>
</dbReference>
<name>A0A8S9Y4R3_APOLU</name>
<gene>
    <name evidence="2" type="ORF">GE061_000590</name>
</gene>
<protein>
    <recommendedName>
        <fullName evidence="4">Peptidase aspartic putative domain-containing protein</fullName>
    </recommendedName>
</protein>
<dbReference type="Pfam" id="PF03564">
    <property type="entry name" value="DUF1759"/>
    <property type="match status" value="1"/>
</dbReference>
<dbReference type="GO" id="GO:0004190">
    <property type="term" value="F:aspartic-type endopeptidase activity"/>
    <property type="evidence" value="ECO:0007669"/>
    <property type="project" value="InterPro"/>
</dbReference>
<organism evidence="2 3">
    <name type="scientific">Apolygus lucorum</name>
    <name type="common">Small green plant bug</name>
    <name type="synonym">Lygocoris lucorum</name>
    <dbReference type="NCBI Taxonomy" id="248454"/>
    <lineage>
        <taxon>Eukaryota</taxon>
        <taxon>Metazoa</taxon>
        <taxon>Ecdysozoa</taxon>
        <taxon>Arthropoda</taxon>
        <taxon>Hexapoda</taxon>
        <taxon>Insecta</taxon>
        <taxon>Pterygota</taxon>
        <taxon>Neoptera</taxon>
        <taxon>Paraneoptera</taxon>
        <taxon>Hemiptera</taxon>
        <taxon>Heteroptera</taxon>
        <taxon>Panheteroptera</taxon>
        <taxon>Cimicomorpha</taxon>
        <taxon>Miridae</taxon>
        <taxon>Mirini</taxon>
        <taxon>Apolygus</taxon>
    </lineage>
</organism>
<comment type="caution">
    <text evidence="2">The sequence shown here is derived from an EMBL/GenBank/DDBJ whole genome shotgun (WGS) entry which is preliminary data.</text>
</comment>
<feature type="compositionally biased region" description="Polar residues" evidence="1">
    <location>
        <begin position="799"/>
        <end position="810"/>
    </location>
</feature>
<dbReference type="InterPro" id="IPR005312">
    <property type="entry name" value="DUF1759"/>
</dbReference>
<dbReference type="InterPro" id="IPR021109">
    <property type="entry name" value="Peptidase_aspartic_dom_sf"/>
</dbReference>
<sequence>MATASVERTVRRRMLTILCKNFEEKSRDDFDIDELTTAYTQVETEAQRVFDLDEKVQRQLLEAETSEDVLMEEFTRVQEYRGKLYLVQAKYDRLTKQQNEDARSHASKSCSVQTSIRDDVSNSKRKFCMPKMDPIRYDGSLMGWIGFWGQFRKIHEDKEYDDDDKFQILLLYTVPGSKARKIVESFPPSGENYSKALEHLKSRCAKEEHLVEAYVRELLRLIISQVQLANVPLSSLYDSLQTQLRALETLGVTKDKYAAMLFPLVESCLPVDILRAWGRHRSLSSEATSSTGTDLEALMQFIKAEVESDERIQLATSSTLGEYKEKPISKANKLDKFKEPKVEESPTAANILSLDDKSSYRTSCIFCDKEHQSQDCLKAQSWPLSERKDLVTRKRACFCCLRKNHRAQDCRARVKCVVCSRKHYPILCPGKVDQEGSQEGKNASLAVANNTPNPILLQTLLVKIKSRGGMATARVLLDSGSQRSYILSSLVQELGLKKVGDEVLTHNLFGGLEATRVNHGLYKLAISDLGDNHKLDVRLLDQNKICSSVPRLTDMSFLSELKRKGIELSDVGPNAPKIGILLGVDVIGKILTGQIERTETGLVLQETLLGWTAFGESPNFIHSDFCLENLSVSDMWELDTIGIRESGECKIQSSGEVLAEFEKSVRVNYEGRYEVKLPWKIGNARIQSNFGIAKSRLISTTNRLIKLGKYEEYERVFGEWLAEGIIEEVADSMVALMWILKNDRWNPFNPEDPQPITPLQIIQDIDVNDVPDLDDIESRRLESKLRQLQRLREGLRTQFNSRSQPGNQSPPDLDARSYPEQIPGLLFRLGGCCV</sequence>
<dbReference type="InterPro" id="IPR001969">
    <property type="entry name" value="Aspartic_peptidase_AS"/>
</dbReference>
<dbReference type="PANTHER" id="PTHR47331">
    <property type="entry name" value="PHD-TYPE DOMAIN-CONTAINING PROTEIN"/>
    <property type="match status" value="1"/>
</dbReference>
<evidence type="ECO:0000313" key="3">
    <source>
        <dbReference type="Proteomes" id="UP000466442"/>
    </source>
</evidence>
<proteinExistence type="predicted"/>
<dbReference type="EMBL" id="WIXP02000001">
    <property type="protein sequence ID" value="KAF6216250.1"/>
    <property type="molecule type" value="Genomic_DNA"/>
</dbReference>
<dbReference type="Gene3D" id="2.40.70.10">
    <property type="entry name" value="Acid Proteases"/>
    <property type="match status" value="1"/>
</dbReference>
<dbReference type="GO" id="GO:0006508">
    <property type="term" value="P:proteolysis"/>
    <property type="evidence" value="ECO:0007669"/>
    <property type="project" value="InterPro"/>
</dbReference>
<reference evidence="2" key="1">
    <citation type="journal article" date="2021" name="Mol. Ecol. Resour.">
        <title>Apolygus lucorum genome provides insights into omnivorousness and mesophyll feeding.</title>
        <authorList>
            <person name="Liu Y."/>
            <person name="Liu H."/>
            <person name="Wang H."/>
            <person name="Huang T."/>
            <person name="Liu B."/>
            <person name="Yang B."/>
            <person name="Yin L."/>
            <person name="Li B."/>
            <person name="Zhang Y."/>
            <person name="Zhang S."/>
            <person name="Jiang F."/>
            <person name="Zhang X."/>
            <person name="Ren Y."/>
            <person name="Wang B."/>
            <person name="Wang S."/>
            <person name="Lu Y."/>
            <person name="Wu K."/>
            <person name="Fan W."/>
            <person name="Wang G."/>
        </authorList>
    </citation>
    <scope>NUCLEOTIDE SEQUENCE</scope>
    <source>
        <strain evidence="2">12Hb</strain>
    </source>
</reference>
<evidence type="ECO:0000256" key="1">
    <source>
        <dbReference type="SAM" id="MobiDB-lite"/>
    </source>
</evidence>
<evidence type="ECO:0000313" key="2">
    <source>
        <dbReference type="EMBL" id="KAF6216250.1"/>
    </source>
</evidence>
<evidence type="ECO:0008006" key="4">
    <source>
        <dbReference type="Google" id="ProtNLM"/>
    </source>
</evidence>
<dbReference type="PROSITE" id="PS00141">
    <property type="entry name" value="ASP_PROTEASE"/>
    <property type="match status" value="1"/>
</dbReference>
<accession>A0A8S9Y4R3</accession>
<keyword evidence="3" id="KW-1185">Reference proteome</keyword>
<feature type="region of interest" description="Disordered" evidence="1">
    <location>
        <begin position="796"/>
        <end position="817"/>
    </location>
</feature>
<dbReference type="PANTHER" id="PTHR47331:SF5">
    <property type="entry name" value="RIBONUCLEASE H"/>
    <property type="match status" value="1"/>
</dbReference>